<gene>
    <name evidence="1" type="ORF">A2649_02950</name>
</gene>
<organism evidence="1 2">
    <name type="scientific">Candidatus Yanofskybacteria bacterium RIFCSPHIGHO2_01_FULL_41_26</name>
    <dbReference type="NCBI Taxonomy" id="1802661"/>
    <lineage>
        <taxon>Bacteria</taxon>
        <taxon>Candidatus Yanofskyibacteriota</taxon>
    </lineage>
</organism>
<accession>A0A1F8ECB2</accession>
<dbReference type="STRING" id="1802661.A2649_02950"/>
<dbReference type="Proteomes" id="UP000176893">
    <property type="component" value="Unassembled WGS sequence"/>
</dbReference>
<protein>
    <submittedName>
        <fullName evidence="1">Uncharacterized protein</fullName>
    </submittedName>
</protein>
<name>A0A1F8ECB2_9BACT</name>
<dbReference type="AlphaFoldDB" id="A0A1F8ECB2"/>
<proteinExistence type="predicted"/>
<reference evidence="1 2" key="1">
    <citation type="journal article" date="2016" name="Nat. Commun.">
        <title>Thousands of microbial genomes shed light on interconnected biogeochemical processes in an aquifer system.</title>
        <authorList>
            <person name="Anantharaman K."/>
            <person name="Brown C.T."/>
            <person name="Hug L.A."/>
            <person name="Sharon I."/>
            <person name="Castelle C.J."/>
            <person name="Probst A.J."/>
            <person name="Thomas B.C."/>
            <person name="Singh A."/>
            <person name="Wilkins M.J."/>
            <person name="Karaoz U."/>
            <person name="Brodie E.L."/>
            <person name="Williams K.H."/>
            <person name="Hubbard S.S."/>
            <person name="Banfield J.F."/>
        </authorList>
    </citation>
    <scope>NUCLEOTIDE SEQUENCE [LARGE SCALE GENOMIC DNA]</scope>
</reference>
<comment type="caution">
    <text evidence="1">The sequence shown here is derived from an EMBL/GenBank/DDBJ whole genome shotgun (WGS) entry which is preliminary data.</text>
</comment>
<evidence type="ECO:0000313" key="1">
    <source>
        <dbReference type="EMBL" id="OGM98506.1"/>
    </source>
</evidence>
<evidence type="ECO:0000313" key="2">
    <source>
        <dbReference type="Proteomes" id="UP000176893"/>
    </source>
</evidence>
<sequence length="180" mass="21317">MRFSKEKMTELKNHIRFEMVKNPNVSILELQVVLRDTYHHNFDKNFIGKLKRKVHRERAVRYNFSSLNEELAKLEDLMHFGRQQLMDILFDESGKYKPSEIIYAFRAVMWGGFTLLEAKLNSGIFNRPQAPEKEKPLSPEQQEAINRGIDMMYSGICDKCADFHYRESHEKEKTIQITTE</sequence>
<dbReference type="EMBL" id="MGJB01000015">
    <property type="protein sequence ID" value="OGM98506.1"/>
    <property type="molecule type" value="Genomic_DNA"/>
</dbReference>